<evidence type="ECO:0000313" key="2">
    <source>
        <dbReference type="Proteomes" id="UP000054007"/>
    </source>
</evidence>
<dbReference type="Proteomes" id="UP000054007">
    <property type="component" value="Unassembled WGS sequence"/>
</dbReference>
<name>A0A0D7B5A5_9AGAR</name>
<sequence length="61" mass="7150">MGYGRVMGFPCQNFGKWAKNLWGMTSYGFKKVWVISSSTVSWDYLRANIQCEPFNYNQINE</sequence>
<evidence type="ECO:0000313" key="1">
    <source>
        <dbReference type="EMBL" id="KIY65677.1"/>
    </source>
</evidence>
<keyword evidence="2" id="KW-1185">Reference proteome</keyword>
<organism evidence="1 2">
    <name type="scientific">Cylindrobasidium torrendii FP15055 ss-10</name>
    <dbReference type="NCBI Taxonomy" id="1314674"/>
    <lineage>
        <taxon>Eukaryota</taxon>
        <taxon>Fungi</taxon>
        <taxon>Dikarya</taxon>
        <taxon>Basidiomycota</taxon>
        <taxon>Agaricomycotina</taxon>
        <taxon>Agaricomycetes</taxon>
        <taxon>Agaricomycetidae</taxon>
        <taxon>Agaricales</taxon>
        <taxon>Marasmiineae</taxon>
        <taxon>Physalacriaceae</taxon>
        <taxon>Cylindrobasidium</taxon>
    </lineage>
</organism>
<accession>A0A0D7B5A5</accession>
<proteinExistence type="predicted"/>
<dbReference type="AlphaFoldDB" id="A0A0D7B5A5"/>
<reference evidence="1 2" key="1">
    <citation type="journal article" date="2015" name="Fungal Genet. Biol.">
        <title>Evolution of novel wood decay mechanisms in Agaricales revealed by the genome sequences of Fistulina hepatica and Cylindrobasidium torrendii.</title>
        <authorList>
            <person name="Floudas D."/>
            <person name="Held B.W."/>
            <person name="Riley R."/>
            <person name="Nagy L.G."/>
            <person name="Koehler G."/>
            <person name="Ransdell A.S."/>
            <person name="Younus H."/>
            <person name="Chow J."/>
            <person name="Chiniquy J."/>
            <person name="Lipzen A."/>
            <person name="Tritt A."/>
            <person name="Sun H."/>
            <person name="Haridas S."/>
            <person name="LaButti K."/>
            <person name="Ohm R.A."/>
            <person name="Kues U."/>
            <person name="Blanchette R.A."/>
            <person name="Grigoriev I.V."/>
            <person name="Minto R.E."/>
            <person name="Hibbett D.S."/>
        </authorList>
    </citation>
    <scope>NUCLEOTIDE SEQUENCE [LARGE SCALE GENOMIC DNA]</scope>
    <source>
        <strain evidence="1 2">FP15055 ss-10</strain>
    </source>
</reference>
<protein>
    <submittedName>
        <fullName evidence="1">Uncharacterized protein</fullName>
    </submittedName>
</protein>
<dbReference type="EMBL" id="KN880581">
    <property type="protein sequence ID" value="KIY65677.1"/>
    <property type="molecule type" value="Genomic_DNA"/>
</dbReference>
<gene>
    <name evidence="1" type="ORF">CYLTODRAFT_424132</name>
</gene>